<keyword evidence="2 5" id="KW-0378">Hydrolase</keyword>
<dbReference type="GO" id="GO:0005783">
    <property type="term" value="C:endoplasmic reticulum"/>
    <property type="evidence" value="ECO:0007669"/>
    <property type="project" value="TreeGrafter"/>
</dbReference>
<dbReference type="EMBL" id="FN392322">
    <property type="protein sequence ID" value="CAY71265.1"/>
    <property type="molecule type" value="Genomic_DNA"/>
</dbReference>
<dbReference type="GO" id="GO:0005829">
    <property type="term" value="C:cytosol"/>
    <property type="evidence" value="ECO:0007669"/>
    <property type="project" value="TreeGrafter"/>
</dbReference>
<dbReference type="GO" id="GO:0005886">
    <property type="term" value="C:plasma membrane"/>
    <property type="evidence" value="ECO:0007669"/>
    <property type="project" value="TreeGrafter"/>
</dbReference>
<evidence type="ECO:0000256" key="5">
    <source>
        <dbReference type="PROSITE-ProRule" id="PRU00555"/>
    </source>
</evidence>
<dbReference type="InParanoid" id="C4R6P0"/>
<name>C4R6P0_KOMPG</name>
<dbReference type="Proteomes" id="UP000000314">
    <property type="component" value="Chromosome 4"/>
</dbReference>
<dbReference type="Gene3D" id="3.40.1090.10">
    <property type="entry name" value="Cytosolic phospholipase A2 catalytic domain"/>
    <property type="match status" value="1"/>
</dbReference>
<dbReference type="OrthoDB" id="4084751at2759"/>
<evidence type="ECO:0000259" key="7">
    <source>
        <dbReference type="PROSITE" id="PS51210"/>
    </source>
</evidence>
<dbReference type="GO" id="GO:0046475">
    <property type="term" value="P:glycerophospholipid catabolic process"/>
    <property type="evidence" value="ECO:0007669"/>
    <property type="project" value="TreeGrafter"/>
</dbReference>
<keyword evidence="9" id="KW-1185">Reference proteome</keyword>
<comment type="similarity">
    <text evidence="1 6">Belongs to the lysophospholipase family.</text>
</comment>
<dbReference type="EC" id="3.1.1.5" evidence="6"/>
<dbReference type="OMA" id="FIANCRN"/>
<feature type="domain" description="PLA2c" evidence="7">
    <location>
        <begin position="1"/>
        <end position="630"/>
    </location>
</feature>
<dbReference type="GO" id="GO:0004623">
    <property type="term" value="F:phospholipase A2 activity"/>
    <property type="evidence" value="ECO:0007669"/>
    <property type="project" value="TreeGrafter"/>
</dbReference>
<evidence type="ECO:0000313" key="8">
    <source>
        <dbReference type="EMBL" id="CAY71265.1"/>
    </source>
</evidence>
<dbReference type="RefSeq" id="XP_002493444.1">
    <property type="nucleotide sequence ID" value="XM_002493399.1"/>
</dbReference>
<keyword evidence="3 5" id="KW-0442">Lipid degradation</keyword>
<evidence type="ECO:0000256" key="2">
    <source>
        <dbReference type="ARBA" id="ARBA00022801"/>
    </source>
</evidence>
<dbReference type="PANTHER" id="PTHR10728">
    <property type="entry name" value="CYTOSOLIC PHOSPHOLIPASE A2"/>
    <property type="match status" value="1"/>
</dbReference>
<evidence type="ECO:0000256" key="4">
    <source>
        <dbReference type="ARBA" id="ARBA00023098"/>
    </source>
</evidence>
<reference evidence="8 9" key="1">
    <citation type="journal article" date="2009" name="Nat. Biotechnol.">
        <title>Genome sequence of the recombinant protein production host Pichia pastoris.</title>
        <authorList>
            <person name="De Schutter K."/>
            <person name="Lin Y.C."/>
            <person name="Tiels P."/>
            <person name="Van Hecke A."/>
            <person name="Glinka S."/>
            <person name="Weber-Lehmann J."/>
            <person name="Rouze P."/>
            <person name="Van de Peer Y."/>
            <person name="Callewaert N."/>
        </authorList>
    </citation>
    <scope>NUCLEOTIDE SEQUENCE [LARGE SCALE GENOMIC DNA]</scope>
    <source>
        <strain evidence="9">GS115 / ATCC 20864</strain>
    </source>
</reference>
<dbReference type="SMART" id="SM00022">
    <property type="entry name" value="PLAc"/>
    <property type="match status" value="1"/>
</dbReference>
<dbReference type="Pfam" id="PF01735">
    <property type="entry name" value="PLA2_B"/>
    <property type="match status" value="2"/>
</dbReference>
<evidence type="ECO:0000313" key="9">
    <source>
        <dbReference type="Proteomes" id="UP000000314"/>
    </source>
</evidence>
<dbReference type="KEGG" id="ppa:PAS_chr4_0039"/>
<dbReference type="PANTHER" id="PTHR10728:SF56">
    <property type="entry name" value="MEIOTIC PHOSPHOLIPASE SPO1-RELATED"/>
    <property type="match status" value="1"/>
</dbReference>
<dbReference type="eggNOG" id="KOG1325">
    <property type="taxonomic scope" value="Eukaryota"/>
</dbReference>
<dbReference type="PROSITE" id="PS51210">
    <property type="entry name" value="PLA2C"/>
    <property type="match status" value="1"/>
</dbReference>
<dbReference type="GO" id="GO:0005576">
    <property type="term" value="C:extracellular region"/>
    <property type="evidence" value="ECO:0007669"/>
    <property type="project" value="TreeGrafter"/>
</dbReference>
<dbReference type="SUPFAM" id="SSF52151">
    <property type="entry name" value="FabD/lysophospholipase-like"/>
    <property type="match status" value="1"/>
</dbReference>
<dbReference type="FunCoup" id="C4R6P0">
    <property type="interactions" value="28"/>
</dbReference>
<comment type="catalytic activity">
    <reaction evidence="6">
        <text>a 1-acyl-sn-glycero-3-phosphocholine + H2O = sn-glycerol 3-phosphocholine + a fatty acid + H(+)</text>
        <dbReference type="Rhea" id="RHEA:15177"/>
        <dbReference type="ChEBI" id="CHEBI:15377"/>
        <dbReference type="ChEBI" id="CHEBI:15378"/>
        <dbReference type="ChEBI" id="CHEBI:16870"/>
        <dbReference type="ChEBI" id="CHEBI:28868"/>
        <dbReference type="ChEBI" id="CHEBI:58168"/>
        <dbReference type="EC" id="3.1.1.5"/>
    </reaction>
</comment>
<dbReference type="InterPro" id="IPR016035">
    <property type="entry name" value="Acyl_Trfase/lysoPLipase"/>
</dbReference>
<evidence type="ECO:0000256" key="6">
    <source>
        <dbReference type="RuleBase" id="RU362103"/>
    </source>
</evidence>
<dbReference type="AlphaFoldDB" id="C4R6P0"/>
<dbReference type="GeneID" id="8201130"/>
<accession>C4R6P0</accession>
<dbReference type="GO" id="GO:0004622">
    <property type="term" value="F:phosphatidylcholine lysophospholipase activity"/>
    <property type="evidence" value="ECO:0007669"/>
    <property type="project" value="UniProtKB-EC"/>
</dbReference>
<protein>
    <recommendedName>
        <fullName evidence="6">Lysophospholipase</fullName>
        <ecNumber evidence="6">3.1.1.5</ecNumber>
    </recommendedName>
</protein>
<organism evidence="8 9">
    <name type="scientific">Komagataella phaffii (strain GS115 / ATCC 20864)</name>
    <name type="common">Yeast</name>
    <name type="synonym">Pichia pastoris</name>
    <dbReference type="NCBI Taxonomy" id="644223"/>
    <lineage>
        <taxon>Eukaryota</taxon>
        <taxon>Fungi</taxon>
        <taxon>Dikarya</taxon>
        <taxon>Ascomycota</taxon>
        <taxon>Saccharomycotina</taxon>
        <taxon>Pichiomycetes</taxon>
        <taxon>Pichiales</taxon>
        <taxon>Pichiaceae</taxon>
        <taxon>Komagataella</taxon>
    </lineage>
</organism>
<gene>
    <name evidence="8" type="ordered locus">PAS_chr4_0039</name>
</gene>
<evidence type="ECO:0000256" key="3">
    <source>
        <dbReference type="ARBA" id="ARBA00022963"/>
    </source>
</evidence>
<evidence type="ECO:0000256" key="1">
    <source>
        <dbReference type="ARBA" id="ARBA00008780"/>
    </source>
</evidence>
<sequence length="630" mass="71000">MLTAAGVLSAFDSRDPGTSELAGLLQATSYIAGVSGGSWLLSSLITNDFKPVVDMKNQIWNFEMPLLEGLSWLERYADNEGRNNPKQVLGGGNMRKRELELHNLWFKNISMSSSLSAKVQSYLLETQEQYHKTLNPKIPVTESQELKMKISATSKVKDNAFSSFLKRLFNKGQDTDKGLLHTPKNVDDFSVLNYYLNLHLEVRSKKLAGFQLSLTDYWGRALMRRISPDGPRSMNFTFSEIYSLPSFHSSEQPFPILLADIYQGSRNHSSIDSHVLEINPFEIGSWEPYMKAYMKLRYLGSTLIRGEPVFYSKGSTPVCVENYDNLGFLTAASSSLFNCIFWYLSEAVQKQSPDTYAAFTRIFDTFGLSPLKPDSYGNHSDYALINPNPFLGYPSMDDEISSSSSLHLVDGGEDKQNIPFVPLLWEKREVDVIIAVDSSSDIGGYPNGTTLVATNRRFNQSAKIQNPTVYYRHQNDSASETPTQHSIFPVVPSYEEIVQKGLNKRPTFFGCHLDKSFPLTGLNNTSADIKNLRLPPLIVYLANTLSSFASNTSTFKLSYNRDEISKMIQNGHDIGTYSHSMAFEDYPKCLGCALLKREFDKKTRGMESIVKDKATLPKYCKRCFAKYCYS</sequence>
<proteinExistence type="inferred from homology"/>
<dbReference type="InterPro" id="IPR002642">
    <property type="entry name" value="LysoPLipase_cat_dom"/>
</dbReference>
<keyword evidence="4 5" id="KW-0443">Lipid metabolism</keyword>
<dbReference type="HOGENOM" id="CLU_014602_2_0_1"/>